<dbReference type="InterPro" id="IPR044202">
    <property type="entry name" value="LETM1/MDM38-like"/>
</dbReference>
<keyword evidence="14 25" id="KW-1133">Transmembrane helix</keyword>
<comment type="caution">
    <text evidence="28">The sequence shown here is derived from an EMBL/GenBank/DDBJ whole genome shotgun (WGS) entry which is preliminary data.</text>
</comment>
<dbReference type="GO" id="GO:0005509">
    <property type="term" value="F:calcium ion binding"/>
    <property type="evidence" value="ECO:0007669"/>
    <property type="project" value="InterPro"/>
</dbReference>
<dbReference type="InterPro" id="IPR011992">
    <property type="entry name" value="EF-hand-dom_pair"/>
</dbReference>
<keyword evidence="16" id="KW-0406">Ion transport</keyword>
<keyword evidence="29" id="KW-1185">Reference proteome</keyword>
<evidence type="ECO:0000256" key="14">
    <source>
        <dbReference type="ARBA" id="ARBA00022989"/>
    </source>
</evidence>
<evidence type="ECO:0000256" key="19">
    <source>
        <dbReference type="ARBA" id="ARBA00031360"/>
    </source>
</evidence>
<dbReference type="GO" id="GO:0099093">
    <property type="term" value="P:calcium export from the mitochondrion"/>
    <property type="evidence" value="ECO:0007669"/>
    <property type="project" value="UniProtKB-ARBA"/>
</dbReference>
<dbReference type="EMBL" id="VXAK01000718">
    <property type="protein sequence ID" value="NXK16141.1"/>
    <property type="molecule type" value="Genomic_DNA"/>
</dbReference>
<evidence type="ECO:0000259" key="27">
    <source>
        <dbReference type="PROSITE" id="PS51758"/>
    </source>
</evidence>
<evidence type="ECO:0000256" key="21">
    <source>
        <dbReference type="ARBA" id="ARBA00035046"/>
    </source>
</evidence>
<evidence type="ECO:0000256" key="17">
    <source>
        <dbReference type="ARBA" id="ARBA00023128"/>
    </source>
</evidence>
<evidence type="ECO:0000256" key="15">
    <source>
        <dbReference type="ARBA" id="ARBA00023054"/>
    </source>
</evidence>
<dbReference type="InterPro" id="IPR059005">
    <property type="entry name" value="LETM1_C"/>
</dbReference>
<evidence type="ECO:0000256" key="12">
    <source>
        <dbReference type="ARBA" id="ARBA00022946"/>
    </source>
</evidence>
<keyword evidence="7" id="KW-0109">Calcium transport</keyword>
<dbReference type="AlphaFoldDB" id="A0A7L0H755"/>
<evidence type="ECO:0000256" key="25">
    <source>
        <dbReference type="SAM" id="Phobius"/>
    </source>
</evidence>
<dbReference type="Pfam" id="PF07766">
    <property type="entry name" value="LETM1_RBD"/>
    <property type="match status" value="1"/>
</dbReference>
<evidence type="ECO:0000256" key="20">
    <source>
        <dbReference type="ARBA" id="ARBA00034214"/>
    </source>
</evidence>
<comment type="catalytic activity">
    <reaction evidence="22">
        <text>K(+)(in) + H(+)(out) = K(+)(out) + H(+)(in)</text>
        <dbReference type="Rhea" id="RHEA:29467"/>
        <dbReference type="ChEBI" id="CHEBI:15378"/>
        <dbReference type="ChEBI" id="CHEBI:29103"/>
    </reaction>
</comment>
<evidence type="ECO:0000256" key="9">
    <source>
        <dbReference type="ARBA" id="ARBA00022723"/>
    </source>
</evidence>
<keyword evidence="9" id="KW-0479">Metal-binding</keyword>
<dbReference type="Pfam" id="PF26561">
    <property type="entry name" value="LETM1_C"/>
    <property type="match status" value="1"/>
</dbReference>
<name>A0A7L0H755_AREIN</name>
<dbReference type="FunFam" id="1.10.238.10:FF:000290">
    <property type="entry name" value="LETM1 and EF-hand domain-containing protein 1, mitochondrial"/>
    <property type="match status" value="1"/>
</dbReference>
<dbReference type="InterPro" id="IPR002048">
    <property type="entry name" value="EF_hand_dom"/>
</dbReference>
<feature type="domain" description="Letm1 RBD" evidence="27">
    <location>
        <begin position="227"/>
        <end position="417"/>
    </location>
</feature>
<dbReference type="PANTHER" id="PTHR14009">
    <property type="entry name" value="LEUCINE ZIPPER-EF-HAND CONTAINING TRANSMEMBRANE PROTEIN"/>
    <property type="match status" value="1"/>
</dbReference>
<evidence type="ECO:0000256" key="16">
    <source>
        <dbReference type="ARBA" id="ARBA00023065"/>
    </source>
</evidence>
<evidence type="ECO:0000256" key="8">
    <source>
        <dbReference type="ARBA" id="ARBA00022692"/>
    </source>
</evidence>
<feature type="coiled-coil region" evidence="24">
    <location>
        <begin position="706"/>
        <end position="734"/>
    </location>
</feature>
<feature type="coiled-coil region" evidence="24">
    <location>
        <begin position="438"/>
        <end position="480"/>
    </location>
</feature>
<evidence type="ECO:0000313" key="29">
    <source>
        <dbReference type="Proteomes" id="UP000541811"/>
    </source>
</evidence>
<keyword evidence="17 23" id="KW-0496">Mitochondrion</keyword>
<evidence type="ECO:0000256" key="10">
    <source>
        <dbReference type="ARBA" id="ARBA00022792"/>
    </source>
</evidence>
<evidence type="ECO:0000313" key="28">
    <source>
        <dbReference type="EMBL" id="NXK16141.1"/>
    </source>
</evidence>
<keyword evidence="6" id="KW-0633">Potassium transport</keyword>
<comment type="subcellular location">
    <subcellularLocation>
        <location evidence="1">Mitochondrion inner membrane</location>
        <topology evidence="1">Single-pass membrane protein</topology>
    </subcellularLocation>
</comment>
<sequence length="734" mass="83477">LGNLGDRACLSCTSLRLANKMTVHFKYCTSVPPVYAYSRKDRYCCWTKGSEQIHFTLTSPFGSWTPIATMGILGPQYLPVRSWHSSHPLRDDSIVEKSLKSLKDKNKKLEEGGPVYSPAEVEVVKKSLGQRIVDELKHYYHGFRLLWIDTKIAARMLWRILHGNTLSRRERRQFLRICADLFRLVPFLVFLVVPFMEFLLPVALKLFPNMLPSTFETKSKKEERLKKQLRVKLELAKFLQDTIEEMALKNKAAKGNVTKDFSTFFQKIRETGERPSNEEILRFSKLFEDELTLDNLTRPQLVALCKLLELQSIGTNNFLRFQLTMRLRTIKADDKLIADEGVDSLTVKELQAACRARGMRALGVTEERLKEQLKQWLDLHLNQEIPTSLLILSRAMYLPDTLSPADQLKTTLQTLPESVAKEAQVKVAEVEGEKVDNKARLEATLQEEEAIRKENEEKEMERLSEAAEKAKETLQAAAVKEVESVVDLEAAAVQVKKSQVALDTEQELARADTAMQSEILKDTAPVLEGIKGEEITKEEIDMLSDACTKLQEQKKSLTKEKEELEELKGDVQEYNEDLQEIKELSKTGQEEVVEESKASKRLTKRVNRMIGQIDKIINELETSQKSADVKLDSVDSPAAGENLISIAELINAMKQIQKIPEEKLTRIAEALDENKDGKIDIDNVVKVVELIDKEDIDIGTSQVAEIMALLQKEEKLEEKEKAKEKHDKEAAEAK</sequence>
<comment type="similarity">
    <text evidence="2">Belongs to the LETM1 family.</text>
</comment>
<keyword evidence="11" id="KW-0106">Calcium</keyword>
<gene>
    <name evidence="28" type="primary">Letm1_0</name>
    <name evidence="28" type="ORF">AREINT_R08056</name>
</gene>
<dbReference type="Proteomes" id="UP000541811">
    <property type="component" value="Unassembled WGS sequence"/>
</dbReference>
<proteinExistence type="inferred from homology"/>
<dbReference type="PANTHER" id="PTHR14009:SF8">
    <property type="entry name" value="MITOCHONDRIAL PROTON_CALCIUM EXCHANGER PROTEIN"/>
    <property type="match status" value="1"/>
</dbReference>
<evidence type="ECO:0000256" key="13">
    <source>
        <dbReference type="ARBA" id="ARBA00022958"/>
    </source>
</evidence>
<keyword evidence="10" id="KW-0999">Mitochondrion inner membrane</keyword>
<evidence type="ECO:0000256" key="2">
    <source>
        <dbReference type="ARBA" id="ARBA00009584"/>
    </source>
</evidence>
<dbReference type="PROSITE" id="PS50222">
    <property type="entry name" value="EF_HAND_2"/>
    <property type="match status" value="1"/>
</dbReference>
<feature type="domain" description="EF-hand" evidence="26">
    <location>
        <begin position="659"/>
        <end position="694"/>
    </location>
</feature>
<dbReference type="GO" id="GO:0005743">
    <property type="term" value="C:mitochondrial inner membrane"/>
    <property type="evidence" value="ECO:0007669"/>
    <property type="project" value="UniProtKB-SubCell"/>
</dbReference>
<evidence type="ECO:0000256" key="23">
    <source>
        <dbReference type="PROSITE-ProRule" id="PRU01094"/>
    </source>
</evidence>
<evidence type="ECO:0000256" key="6">
    <source>
        <dbReference type="ARBA" id="ARBA00022538"/>
    </source>
</evidence>
<evidence type="ECO:0000256" key="4">
    <source>
        <dbReference type="ARBA" id="ARBA00022448"/>
    </source>
</evidence>
<evidence type="ECO:0000256" key="7">
    <source>
        <dbReference type="ARBA" id="ARBA00022568"/>
    </source>
</evidence>
<reference evidence="28 29" key="1">
    <citation type="submission" date="2019-09" db="EMBL/GenBank/DDBJ databases">
        <title>Bird 10,000 Genomes (B10K) Project - Family phase.</title>
        <authorList>
            <person name="Zhang G."/>
        </authorList>
    </citation>
    <scope>NUCLEOTIDE SEQUENCE [LARGE SCALE GENOMIC DNA]</scope>
    <source>
        <strain evidence="28">B10K-DU-005-73</strain>
        <tissue evidence="28">Liver</tissue>
    </source>
</reference>
<accession>A0A7L0H755</accession>
<dbReference type="PROSITE" id="PS51758">
    <property type="entry name" value="LETM1_RBD"/>
    <property type="match status" value="1"/>
</dbReference>
<comment type="catalytic activity">
    <reaction evidence="20">
        <text>Ca(2+)(in) + 2 H(+)(out) = Ca(2+)(out) + 2 H(+)(in)</text>
        <dbReference type="Rhea" id="RHEA:72199"/>
        <dbReference type="ChEBI" id="CHEBI:15378"/>
        <dbReference type="ChEBI" id="CHEBI:29108"/>
    </reaction>
</comment>
<dbReference type="InterPro" id="IPR033122">
    <property type="entry name" value="LETM1-like_RBD"/>
</dbReference>
<keyword evidence="12" id="KW-0809">Transit peptide</keyword>
<evidence type="ECO:0000256" key="5">
    <source>
        <dbReference type="ARBA" id="ARBA00022449"/>
    </source>
</evidence>
<dbReference type="GO" id="GO:0006813">
    <property type="term" value="P:potassium ion transport"/>
    <property type="evidence" value="ECO:0007669"/>
    <property type="project" value="UniProtKB-KW"/>
</dbReference>
<feature type="transmembrane region" description="Helical" evidence="25">
    <location>
        <begin position="181"/>
        <end position="204"/>
    </location>
</feature>
<evidence type="ECO:0000259" key="26">
    <source>
        <dbReference type="PROSITE" id="PS50222"/>
    </source>
</evidence>
<dbReference type="GO" id="GO:0051560">
    <property type="term" value="P:mitochondrial calcium ion homeostasis"/>
    <property type="evidence" value="ECO:0007669"/>
    <property type="project" value="UniProtKB-ARBA"/>
</dbReference>
<dbReference type="GO" id="GO:0015369">
    <property type="term" value="F:calcium:proton antiporter activity"/>
    <property type="evidence" value="ECO:0007669"/>
    <property type="project" value="UniProtKB-ARBA"/>
</dbReference>
<keyword evidence="18 25" id="KW-0472">Membrane</keyword>
<protein>
    <recommendedName>
        <fullName evidence="3">Mitochondrial proton/calcium exchanger protein</fullName>
    </recommendedName>
    <alternativeName>
        <fullName evidence="21">Electroneutral mitochondrial K(+)/H(+)exchanger</fullName>
    </alternativeName>
    <alternativeName>
        <fullName evidence="19">Leucine zipper-EF-hand-containing transmembrane protein 1</fullName>
    </alternativeName>
</protein>
<evidence type="ECO:0000256" key="11">
    <source>
        <dbReference type="ARBA" id="ARBA00022837"/>
    </source>
</evidence>
<keyword evidence="13" id="KW-0630">Potassium</keyword>
<organism evidence="28 29">
    <name type="scientific">Arenaria interpres</name>
    <name type="common">Ruddy turnstone</name>
    <name type="synonym">Tringa interpres</name>
    <dbReference type="NCBI Taxonomy" id="54971"/>
    <lineage>
        <taxon>Eukaryota</taxon>
        <taxon>Metazoa</taxon>
        <taxon>Chordata</taxon>
        <taxon>Craniata</taxon>
        <taxon>Vertebrata</taxon>
        <taxon>Euteleostomi</taxon>
        <taxon>Archelosauria</taxon>
        <taxon>Archosauria</taxon>
        <taxon>Dinosauria</taxon>
        <taxon>Saurischia</taxon>
        <taxon>Theropoda</taxon>
        <taxon>Coelurosauria</taxon>
        <taxon>Aves</taxon>
        <taxon>Neognathae</taxon>
        <taxon>Neoaves</taxon>
        <taxon>Charadriiformes</taxon>
        <taxon>Scolopacidae</taxon>
        <taxon>Arenaria</taxon>
    </lineage>
</organism>
<dbReference type="SUPFAM" id="SSF47473">
    <property type="entry name" value="EF-hand"/>
    <property type="match status" value="1"/>
</dbReference>
<keyword evidence="5" id="KW-0050">Antiport</keyword>
<evidence type="ECO:0000256" key="3">
    <source>
        <dbReference type="ARBA" id="ARBA00020557"/>
    </source>
</evidence>
<feature type="coiled-coil region" evidence="24">
    <location>
        <begin position="533"/>
        <end position="591"/>
    </location>
</feature>
<dbReference type="Gene3D" id="1.10.238.10">
    <property type="entry name" value="EF-hand"/>
    <property type="match status" value="1"/>
</dbReference>
<keyword evidence="15 24" id="KW-0175">Coiled coil</keyword>
<keyword evidence="8 25" id="KW-0812">Transmembrane</keyword>
<evidence type="ECO:0000256" key="1">
    <source>
        <dbReference type="ARBA" id="ARBA00004434"/>
    </source>
</evidence>
<feature type="non-terminal residue" evidence="28">
    <location>
        <position position="734"/>
    </location>
</feature>
<keyword evidence="4" id="KW-0813">Transport</keyword>
<feature type="non-terminal residue" evidence="28">
    <location>
        <position position="1"/>
    </location>
</feature>
<evidence type="ECO:0000256" key="18">
    <source>
        <dbReference type="ARBA" id="ARBA00023136"/>
    </source>
</evidence>
<evidence type="ECO:0000256" key="22">
    <source>
        <dbReference type="ARBA" id="ARBA00047912"/>
    </source>
</evidence>
<dbReference type="GO" id="GO:0043022">
    <property type="term" value="F:ribosome binding"/>
    <property type="evidence" value="ECO:0007669"/>
    <property type="project" value="InterPro"/>
</dbReference>
<evidence type="ECO:0000256" key="24">
    <source>
        <dbReference type="SAM" id="Coils"/>
    </source>
</evidence>